<dbReference type="GO" id="GO:0016712">
    <property type="term" value="F:oxidoreductase activity, acting on paired donors, with incorporation or reduction of molecular oxygen, reduced flavin or flavoprotein as one donor, and incorporation of one atom of oxygen"/>
    <property type="evidence" value="ECO:0007669"/>
    <property type="project" value="TreeGrafter"/>
</dbReference>
<dbReference type="GO" id="GO:0006082">
    <property type="term" value="P:organic acid metabolic process"/>
    <property type="evidence" value="ECO:0007669"/>
    <property type="project" value="TreeGrafter"/>
</dbReference>
<dbReference type="InterPro" id="IPR050182">
    <property type="entry name" value="Cytochrome_P450_fam2"/>
</dbReference>
<accession>A0A9P1IPE9</accession>
<evidence type="ECO:0000256" key="3">
    <source>
        <dbReference type="ARBA" id="ARBA00022723"/>
    </source>
</evidence>
<dbReference type="GO" id="GO:0005737">
    <property type="term" value="C:cytoplasm"/>
    <property type="evidence" value="ECO:0007669"/>
    <property type="project" value="TreeGrafter"/>
</dbReference>
<dbReference type="PRINTS" id="PR00385">
    <property type="entry name" value="P450"/>
</dbReference>
<dbReference type="FunFam" id="1.10.630.10:FF:000036">
    <property type="entry name" value="CYtochrome P450 family"/>
    <property type="match status" value="1"/>
</dbReference>
<keyword evidence="5 7" id="KW-0408">Iron</keyword>
<evidence type="ECO:0000256" key="2">
    <source>
        <dbReference type="ARBA" id="ARBA00010617"/>
    </source>
</evidence>
<feature type="binding site" description="axial binding residue" evidence="7">
    <location>
        <position position="389"/>
    </location>
    <ligand>
        <name>heme</name>
        <dbReference type="ChEBI" id="CHEBI:30413"/>
    </ligand>
    <ligandPart>
        <name>Fe</name>
        <dbReference type="ChEBI" id="CHEBI:18248"/>
    </ligandPart>
</feature>
<keyword evidence="3 7" id="KW-0479">Metal-binding</keyword>
<dbReference type="PRINTS" id="PR00463">
    <property type="entry name" value="EP450I"/>
</dbReference>
<dbReference type="GO" id="GO:0005506">
    <property type="term" value="F:iron ion binding"/>
    <property type="evidence" value="ECO:0007669"/>
    <property type="project" value="InterPro"/>
</dbReference>
<reference evidence="10" key="1">
    <citation type="submission" date="2022-11" db="EMBL/GenBank/DDBJ databases">
        <authorList>
            <person name="Kikuchi T."/>
        </authorList>
    </citation>
    <scope>NUCLEOTIDE SEQUENCE</scope>
    <source>
        <strain evidence="10">PS1010</strain>
    </source>
</reference>
<evidence type="ECO:0000313" key="11">
    <source>
        <dbReference type="Proteomes" id="UP001152747"/>
    </source>
</evidence>
<evidence type="ECO:0000256" key="9">
    <source>
        <dbReference type="SAM" id="Phobius"/>
    </source>
</evidence>
<evidence type="ECO:0008006" key="12">
    <source>
        <dbReference type="Google" id="ProtNLM"/>
    </source>
</evidence>
<organism evidence="10 11">
    <name type="scientific">Caenorhabditis angaria</name>
    <dbReference type="NCBI Taxonomy" id="860376"/>
    <lineage>
        <taxon>Eukaryota</taxon>
        <taxon>Metazoa</taxon>
        <taxon>Ecdysozoa</taxon>
        <taxon>Nematoda</taxon>
        <taxon>Chromadorea</taxon>
        <taxon>Rhabditida</taxon>
        <taxon>Rhabditina</taxon>
        <taxon>Rhabditomorpha</taxon>
        <taxon>Rhabditoidea</taxon>
        <taxon>Rhabditidae</taxon>
        <taxon>Peloderinae</taxon>
        <taxon>Caenorhabditis</taxon>
    </lineage>
</organism>
<dbReference type="Pfam" id="PF00067">
    <property type="entry name" value="p450"/>
    <property type="match status" value="1"/>
</dbReference>
<dbReference type="Gene3D" id="1.10.630.10">
    <property type="entry name" value="Cytochrome P450"/>
    <property type="match status" value="1"/>
</dbReference>
<evidence type="ECO:0000256" key="8">
    <source>
        <dbReference type="RuleBase" id="RU000461"/>
    </source>
</evidence>
<dbReference type="PROSITE" id="PS00086">
    <property type="entry name" value="CYTOCHROME_P450"/>
    <property type="match status" value="1"/>
</dbReference>
<keyword evidence="7 8" id="KW-0349">Heme</keyword>
<dbReference type="GO" id="GO:0020037">
    <property type="term" value="F:heme binding"/>
    <property type="evidence" value="ECO:0007669"/>
    <property type="project" value="InterPro"/>
</dbReference>
<evidence type="ECO:0000313" key="10">
    <source>
        <dbReference type="EMBL" id="CAI5448980.1"/>
    </source>
</evidence>
<dbReference type="InterPro" id="IPR002401">
    <property type="entry name" value="Cyt_P450_E_grp-I"/>
</dbReference>
<keyword evidence="4 8" id="KW-0560">Oxidoreductase</keyword>
<dbReference type="GO" id="GO:0006805">
    <property type="term" value="P:xenobiotic metabolic process"/>
    <property type="evidence" value="ECO:0007669"/>
    <property type="project" value="TreeGrafter"/>
</dbReference>
<dbReference type="CDD" id="cd20617">
    <property type="entry name" value="CYP1_2-like"/>
    <property type="match status" value="1"/>
</dbReference>
<dbReference type="PANTHER" id="PTHR24300:SF369">
    <property type="entry name" value="CYTOCHROME P450 FAMILY"/>
    <property type="match status" value="1"/>
</dbReference>
<keyword evidence="9" id="KW-0472">Membrane</keyword>
<evidence type="ECO:0000256" key="1">
    <source>
        <dbReference type="ARBA" id="ARBA00001971"/>
    </source>
</evidence>
<protein>
    <recommendedName>
        <fullName evidence="12">CYtochrome P450 family</fullName>
    </recommendedName>
</protein>
<dbReference type="InterPro" id="IPR017972">
    <property type="entry name" value="Cyt_P450_CS"/>
</dbReference>
<evidence type="ECO:0000256" key="7">
    <source>
        <dbReference type="PIRSR" id="PIRSR602401-1"/>
    </source>
</evidence>
<evidence type="ECO:0000256" key="6">
    <source>
        <dbReference type="ARBA" id="ARBA00023033"/>
    </source>
</evidence>
<feature type="transmembrane region" description="Helical" evidence="9">
    <location>
        <begin position="12"/>
        <end position="31"/>
    </location>
</feature>
<dbReference type="EMBL" id="CANHGI010000004">
    <property type="protein sequence ID" value="CAI5448980.1"/>
    <property type="molecule type" value="Genomic_DNA"/>
</dbReference>
<dbReference type="PANTHER" id="PTHR24300">
    <property type="entry name" value="CYTOCHROME P450 508A4-RELATED"/>
    <property type="match status" value="1"/>
</dbReference>
<evidence type="ECO:0000256" key="4">
    <source>
        <dbReference type="ARBA" id="ARBA00023002"/>
    </source>
</evidence>
<dbReference type="InterPro" id="IPR001128">
    <property type="entry name" value="Cyt_P450"/>
</dbReference>
<keyword evidence="9" id="KW-1133">Transmembrane helix</keyword>
<dbReference type="AlphaFoldDB" id="A0A9P1IPE9"/>
<keyword evidence="11" id="KW-1185">Reference proteome</keyword>
<dbReference type="InterPro" id="IPR036396">
    <property type="entry name" value="Cyt_P450_sf"/>
</dbReference>
<dbReference type="OrthoDB" id="5798924at2759"/>
<comment type="similarity">
    <text evidence="2 8">Belongs to the cytochrome P450 family.</text>
</comment>
<sequence>MWQDLTKQFGPVYTFWMGYLPMVVVTDWNLIKQHFIKEGHLFTGREQFPVSIEMRRGCYGIIETFGDRWLQQRRFAIHVLRDFGMGRNLMEEKVLCEVQAMIDHLKKVQNVPFDMANILDSSVGSIINSFLFGYRFDENNIHEFLTLKSRLDKHMRIAMTPVGILIAVFPSLGNFPFFKQQKALIMDNMGGLFKMFREVIDEKLRTIDYDNDEYSDYVEAFLKERKKHEHEPNFGGFEMEQLDSVCFDLWIAGMETTSNTLYWALLYVMLNPEVREKIYEELDREIGSDRIITTSDKSNLNYINATINESQRMANLLPMNLQRKTSEEVKVGNFTIPANTVVLPQISSVLYDETYFPNPSKFNPSRFLENGQLLKIEQFVPFSIGKRQCLGEGLAKLELFLFFANLFNQFEISLDPSGGVPSTEKQIGIAVRAKNFQILLKSR</sequence>
<proteinExistence type="inferred from homology"/>
<comment type="cofactor">
    <cofactor evidence="1 7">
        <name>heme</name>
        <dbReference type="ChEBI" id="CHEBI:30413"/>
    </cofactor>
</comment>
<evidence type="ECO:0000256" key="5">
    <source>
        <dbReference type="ARBA" id="ARBA00023004"/>
    </source>
</evidence>
<comment type="caution">
    <text evidence="10">The sequence shown here is derived from an EMBL/GenBank/DDBJ whole genome shotgun (WGS) entry which is preliminary data.</text>
</comment>
<dbReference type="Proteomes" id="UP001152747">
    <property type="component" value="Unassembled WGS sequence"/>
</dbReference>
<keyword evidence="9" id="KW-0812">Transmembrane</keyword>
<gene>
    <name evidence="10" type="ORF">CAMP_LOCUS11617</name>
</gene>
<keyword evidence="6 8" id="KW-0503">Monooxygenase</keyword>
<dbReference type="SUPFAM" id="SSF48264">
    <property type="entry name" value="Cytochrome P450"/>
    <property type="match status" value="1"/>
</dbReference>
<name>A0A9P1IPE9_9PELO</name>